<proteinExistence type="predicted"/>
<gene>
    <name evidence="1" type="ORF">EAH78_26190</name>
</gene>
<name>A0A502HJR3_9PSED</name>
<sequence>MILQAMADYRIRTVTQVLENSAFSAELGCDTVVLTACLKHMDSRIFEKPYVSSRVHADPRRRIQMPLRRNPCAGHVAHHP</sequence>
<dbReference type="EMBL" id="RCZE01000014">
    <property type="protein sequence ID" value="TPG73884.1"/>
    <property type="molecule type" value="Genomic_DNA"/>
</dbReference>
<reference evidence="1 2" key="1">
    <citation type="journal article" date="2019" name="Environ. Microbiol.">
        <title>Species interactions and distinct microbial communities in high Arctic permafrost affected cryosols are associated with the CH4 and CO2 gas fluxes.</title>
        <authorList>
            <person name="Altshuler I."/>
            <person name="Hamel J."/>
            <person name="Turney S."/>
            <person name="Magnuson E."/>
            <person name="Levesque R."/>
            <person name="Greer C."/>
            <person name="Whyte L.G."/>
        </authorList>
    </citation>
    <scope>NUCLEOTIDE SEQUENCE [LARGE SCALE GENOMIC DNA]</scope>
    <source>
        <strain evidence="1 2">E3</strain>
    </source>
</reference>
<protein>
    <submittedName>
        <fullName evidence="1">Uncharacterized protein</fullName>
    </submittedName>
</protein>
<comment type="caution">
    <text evidence="1">The sequence shown here is derived from an EMBL/GenBank/DDBJ whole genome shotgun (WGS) entry which is preliminary data.</text>
</comment>
<organism evidence="1 2">
    <name type="scientific">Pseudomonas arsenicoxydans</name>
    <dbReference type="NCBI Taxonomy" id="702115"/>
    <lineage>
        <taxon>Bacteria</taxon>
        <taxon>Pseudomonadati</taxon>
        <taxon>Pseudomonadota</taxon>
        <taxon>Gammaproteobacteria</taxon>
        <taxon>Pseudomonadales</taxon>
        <taxon>Pseudomonadaceae</taxon>
        <taxon>Pseudomonas</taxon>
    </lineage>
</organism>
<dbReference type="Proteomes" id="UP000317933">
    <property type="component" value="Unassembled WGS sequence"/>
</dbReference>
<accession>A0A502HJR3</accession>
<dbReference type="AlphaFoldDB" id="A0A502HJR3"/>
<evidence type="ECO:0000313" key="1">
    <source>
        <dbReference type="EMBL" id="TPG73884.1"/>
    </source>
</evidence>
<evidence type="ECO:0000313" key="2">
    <source>
        <dbReference type="Proteomes" id="UP000317933"/>
    </source>
</evidence>